<evidence type="ECO:0000313" key="1">
    <source>
        <dbReference type="EMBL" id="CAB4829896.1"/>
    </source>
</evidence>
<reference evidence="1" key="1">
    <citation type="submission" date="2020-05" db="EMBL/GenBank/DDBJ databases">
        <authorList>
            <person name="Chiriac C."/>
            <person name="Salcher M."/>
            <person name="Ghai R."/>
            <person name="Kavagutti S V."/>
        </authorList>
    </citation>
    <scope>NUCLEOTIDE SEQUENCE</scope>
</reference>
<dbReference type="EMBL" id="CAFABE010000047">
    <property type="protein sequence ID" value="CAB4829896.1"/>
    <property type="molecule type" value="Genomic_DNA"/>
</dbReference>
<dbReference type="EMBL" id="CAFBLT010000003">
    <property type="protein sequence ID" value="CAB4882872.1"/>
    <property type="molecule type" value="Genomic_DNA"/>
</dbReference>
<accession>A0A6J7AAD0</accession>
<evidence type="ECO:0000313" key="3">
    <source>
        <dbReference type="EMBL" id="CAB5032619.1"/>
    </source>
</evidence>
<dbReference type="AlphaFoldDB" id="A0A6J7AAD0"/>
<protein>
    <submittedName>
        <fullName evidence="1">Unannotated protein</fullName>
    </submittedName>
</protein>
<sequence>MEKLQYLVWLKEGTPREDVIPLMIDSVAPELLSTDLLGLSMDLDDIYATIPSPVPPPEGEHTPQALVSVWVDCYDRRLEVEKILSSVAVRLDGYQVIESLYSDYGMAKWSKKRDWPDGTRSPGILTVATFEQLEGTDFEEWLRFWHDHQSPMSEAMQPRCRYVRNFAVRPLESGKRPLRGIVEEAWPSPQHVTDPMLFFCADGDTELLNANITTMMEHAMKLFDMNTMRSMTMSEWFLKTLGRS</sequence>
<name>A0A6J7AAD0_9ZZZZ</name>
<gene>
    <name evidence="1" type="ORF">UFOPK3164_01059</name>
    <name evidence="2" type="ORF">UFOPK3427_01690</name>
    <name evidence="3" type="ORF">UFOPK4112_01849</name>
</gene>
<proteinExistence type="predicted"/>
<dbReference type="EMBL" id="CAFBPM010000035">
    <property type="protein sequence ID" value="CAB5032619.1"/>
    <property type="molecule type" value="Genomic_DNA"/>
</dbReference>
<organism evidence="1">
    <name type="scientific">freshwater metagenome</name>
    <dbReference type="NCBI Taxonomy" id="449393"/>
    <lineage>
        <taxon>unclassified sequences</taxon>
        <taxon>metagenomes</taxon>
        <taxon>ecological metagenomes</taxon>
    </lineage>
</organism>
<evidence type="ECO:0000313" key="2">
    <source>
        <dbReference type="EMBL" id="CAB4882872.1"/>
    </source>
</evidence>